<evidence type="ECO:0000259" key="1">
    <source>
        <dbReference type="Pfam" id="PF04986"/>
    </source>
</evidence>
<dbReference type="PANTHER" id="PTHR37023">
    <property type="entry name" value="TRANSPOSASE"/>
    <property type="match status" value="1"/>
</dbReference>
<evidence type="ECO:0000313" key="4">
    <source>
        <dbReference type="Proteomes" id="UP001273505"/>
    </source>
</evidence>
<comment type="caution">
    <text evidence="3">The sequence shown here is derived from an EMBL/GenBank/DDBJ whole genome shotgun (WGS) entry which is preliminary data.</text>
</comment>
<dbReference type="RefSeq" id="WP_302724202.1">
    <property type="nucleotide sequence ID" value="NZ_JAULRU010000770.1"/>
</dbReference>
<dbReference type="EMBL" id="JAXAFO010000057">
    <property type="protein sequence ID" value="MDX6851422.1"/>
    <property type="molecule type" value="Genomic_DNA"/>
</dbReference>
<name>A0ABU4S2W4_9GAMM</name>
<reference evidence="3 4" key="1">
    <citation type="submission" date="2023-11" db="EMBL/GenBank/DDBJ databases">
        <title>Gilvimarinus fulvus sp. nov., isolated from the surface of Kelp.</title>
        <authorList>
            <person name="Sun Y.Y."/>
            <person name="Gong Y."/>
            <person name="Du Z.J."/>
        </authorList>
    </citation>
    <scope>NUCLEOTIDE SEQUENCE [LARGE SCALE GENOMIC DNA]</scope>
    <source>
        <strain evidence="3 4">SDUM040013</strain>
    </source>
</reference>
<dbReference type="Pfam" id="PF04986">
    <property type="entry name" value="Y2_Tnp"/>
    <property type="match status" value="1"/>
</dbReference>
<proteinExistence type="predicted"/>
<feature type="domain" description="Transposase IS801/IS1294" evidence="1">
    <location>
        <begin position="138"/>
        <end position="318"/>
    </location>
</feature>
<dbReference type="InterPro" id="IPR026889">
    <property type="entry name" value="Zn_Tnp"/>
</dbReference>
<keyword evidence="4" id="KW-1185">Reference proteome</keyword>
<protein>
    <submittedName>
        <fullName evidence="3">Transposase</fullName>
    </submittedName>
</protein>
<dbReference type="Proteomes" id="UP001273505">
    <property type="component" value="Unassembled WGS sequence"/>
</dbReference>
<gene>
    <name evidence="3" type="ORF">SCD92_18770</name>
</gene>
<dbReference type="Pfam" id="PF14319">
    <property type="entry name" value="Zn_Tnp_IS91"/>
    <property type="match status" value="1"/>
</dbReference>
<dbReference type="PANTHER" id="PTHR37023:SF1">
    <property type="entry name" value="ISSOD25 TRANSPOSASE TNPA_ISSOD25"/>
    <property type="match status" value="1"/>
</dbReference>
<feature type="domain" description="Transposase zinc-binding" evidence="2">
    <location>
        <begin position="9"/>
        <end position="97"/>
    </location>
</feature>
<organism evidence="3 4">
    <name type="scientific">Gilvimarinus gilvus</name>
    <dbReference type="NCBI Taxonomy" id="3058038"/>
    <lineage>
        <taxon>Bacteria</taxon>
        <taxon>Pseudomonadati</taxon>
        <taxon>Pseudomonadota</taxon>
        <taxon>Gammaproteobacteria</taxon>
        <taxon>Cellvibrionales</taxon>
        <taxon>Cellvibrionaceae</taxon>
        <taxon>Gilvimarinus</taxon>
    </lineage>
</organism>
<accession>A0ABU4S2W4</accession>
<dbReference type="InterPro" id="IPR007069">
    <property type="entry name" value="Transposase_32"/>
</dbReference>
<evidence type="ECO:0000259" key="2">
    <source>
        <dbReference type="Pfam" id="PF14319"/>
    </source>
</evidence>
<sequence>MSERALQEIFQSQYDELLSSPQPLKNLKAIDAISQCRTKAMGSSFFQCASRHKPIELNHSCRHRSCFLCAQKKRVEWIENQKHRLFPCAHFHVIFTLPHEYLSLWRYNERFFADLLFSASRDTLMLMEDSKYHGVTPGIMTALHTWGRQMNLHPHVHCLVSAGGLKGSDQWKEVEQFLLPIKVVKSRYRAVVQKRIMQAIESGELICPPDQSWQKIRQHWSALWKKEWSVRIEKRYEHGKGVMLYLSRYLKGGPMNPKQILFRNDHEIRFRYLDHRDKRKKDLRLPLDEFARRLLEHVPQVGLHTFRYYGLYAPATKRRRLQAYRCLSGVPQKRYSPLNTDVVFSCSICGAPAKRTHSLWKSQVSKAISINKNVTPTLGAGVVQQDDEDIPVGASVPNTS</sequence>
<evidence type="ECO:0000313" key="3">
    <source>
        <dbReference type="EMBL" id="MDX6851422.1"/>
    </source>
</evidence>